<dbReference type="GO" id="GO:0140021">
    <property type="term" value="P:mitochondrial ADP transmembrane transport"/>
    <property type="evidence" value="ECO:0007669"/>
    <property type="project" value="InterPro"/>
</dbReference>
<keyword evidence="3 11" id="KW-0813">Transport</keyword>
<dbReference type="InterPro" id="IPR018108">
    <property type="entry name" value="MCP_transmembrane"/>
</dbReference>
<name>A0A974H866_XENLA</name>
<feature type="repeat" description="Solcar" evidence="10">
    <location>
        <begin position="27"/>
        <end position="136"/>
    </location>
</feature>
<sequence length="348" mass="38758">MGPRAEQSDHYKEKTGGRIKGGINEPINLLAAYICLCACGVMVGYPLDTVKVLYLYCIIKYVILSFCFSANKNIFNVWQQVRIQTQKNYNGIWHCVHSTYKMERVSGFFKGMSMPMSTVSVSSSIVFGVYRNVLRNLCKLKYGTTTVKPSKFDIFLSGYAAGGAQILVSSPADMAKVRLQTQMCPSNSTTSSLLTGPKYTGPINCLLTIVKEEGFLGLYKGSSALMFRDCNSFATYFLSYAILREWLLPFEQSNSEFIGVLFAGGFAGVVAWGIATPMDVIKSRLQADGVTQQRYRGVLHCIRESVRQEGITVLFKGLSLNCLRAFPVNMVVFLTYEAILRQIKPFSE</sequence>
<evidence type="ECO:0008006" key="15">
    <source>
        <dbReference type="Google" id="ProtNLM"/>
    </source>
</evidence>
<dbReference type="GO" id="GO:0005471">
    <property type="term" value="F:ATP:ADP antiporter activity"/>
    <property type="evidence" value="ECO:0007669"/>
    <property type="project" value="InterPro"/>
</dbReference>
<evidence type="ECO:0000256" key="1">
    <source>
        <dbReference type="ARBA" id="ARBA00004448"/>
    </source>
</evidence>
<dbReference type="Proteomes" id="UP000694892">
    <property type="component" value="Chromosome 8L"/>
</dbReference>
<keyword evidence="9 10" id="KW-0472">Membrane</keyword>
<evidence type="ECO:0000313" key="14">
    <source>
        <dbReference type="Proteomes" id="UP000694892"/>
    </source>
</evidence>
<evidence type="ECO:0000256" key="6">
    <source>
        <dbReference type="ARBA" id="ARBA00022792"/>
    </source>
</evidence>
<keyword evidence="6" id="KW-0999">Mitochondrion inner membrane</keyword>
<feature type="repeat" description="Solcar" evidence="10">
    <location>
        <begin position="255"/>
        <end position="342"/>
    </location>
</feature>
<organism evidence="13 14">
    <name type="scientific">Xenopus laevis</name>
    <name type="common">African clawed frog</name>
    <dbReference type="NCBI Taxonomy" id="8355"/>
    <lineage>
        <taxon>Eukaryota</taxon>
        <taxon>Metazoa</taxon>
        <taxon>Chordata</taxon>
        <taxon>Craniata</taxon>
        <taxon>Vertebrata</taxon>
        <taxon>Euteleostomi</taxon>
        <taxon>Amphibia</taxon>
        <taxon>Batrachia</taxon>
        <taxon>Anura</taxon>
        <taxon>Pipoidea</taxon>
        <taxon>Pipidae</taxon>
        <taxon>Xenopodinae</taxon>
        <taxon>Xenopus</taxon>
        <taxon>Xenopus</taxon>
    </lineage>
</organism>
<dbReference type="GO" id="GO:1990544">
    <property type="term" value="P:mitochondrial ATP transmembrane transport"/>
    <property type="evidence" value="ECO:0007669"/>
    <property type="project" value="InterPro"/>
</dbReference>
<evidence type="ECO:0000256" key="8">
    <source>
        <dbReference type="ARBA" id="ARBA00023128"/>
    </source>
</evidence>
<comment type="subcellular location">
    <subcellularLocation>
        <location evidence="1">Mitochondrion inner membrane</location>
        <topology evidence="1">Multi-pass membrane protein</topology>
    </subcellularLocation>
</comment>
<dbReference type="SUPFAM" id="SSF103506">
    <property type="entry name" value="Mitochondrial carrier"/>
    <property type="match status" value="1"/>
</dbReference>
<evidence type="ECO:0000256" key="11">
    <source>
        <dbReference type="RuleBase" id="RU000488"/>
    </source>
</evidence>
<proteinExistence type="inferred from homology"/>
<dbReference type="PANTHER" id="PTHR45624:SF3">
    <property type="entry name" value="SOLUTE CARRIER FAMILY 25 MEMBER 47"/>
    <property type="match status" value="1"/>
</dbReference>
<evidence type="ECO:0000256" key="4">
    <source>
        <dbReference type="ARBA" id="ARBA00022692"/>
    </source>
</evidence>
<dbReference type="PANTHER" id="PTHR45624">
    <property type="entry name" value="MITOCHONDRIAL BASIC AMINO ACIDS TRANSPORTER-RELATED"/>
    <property type="match status" value="1"/>
</dbReference>
<dbReference type="FunFam" id="1.50.40.10:FF:000049">
    <property type="entry name" value="Solute carrier family 25 member 45"/>
    <property type="match status" value="1"/>
</dbReference>
<dbReference type="AlphaFoldDB" id="A0A974H866"/>
<evidence type="ECO:0000256" key="12">
    <source>
        <dbReference type="SAM" id="Phobius"/>
    </source>
</evidence>
<reference evidence="14" key="1">
    <citation type="journal article" date="2016" name="Nature">
        <title>Genome evolution in the allotetraploid frog Xenopus laevis.</title>
        <authorList>
            <person name="Session A.M."/>
            <person name="Uno Y."/>
            <person name="Kwon T."/>
            <person name="Chapman J.A."/>
            <person name="Toyoda A."/>
            <person name="Takahashi S."/>
            <person name="Fukui A."/>
            <person name="Hikosaka A."/>
            <person name="Suzuki A."/>
            <person name="Kondo M."/>
            <person name="van Heeringen S.J."/>
            <person name="Quigley I."/>
            <person name="Heinz S."/>
            <person name="Ogino H."/>
            <person name="Ochi H."/>
            <person name="Hellsten U."/>
            <person name="Lyons J.B."/>
            <person name="Simakov O."/>
            <person name="Putnam N."/>
            <person name="Stites J."/>
            <person name="Kuroki Y."/>
            <person name="Tanaka T."/>
            <person name="Michiue T."/>
            <person name="Watanabe M."/>
            <person name="Bogdanovic O."/>
            <person name="Lister R."/>
            <person name="Georgiou G."/>
            <person name="Paranjpe S.S."/>
            <person name="van Kruijsbergen I."/>
            <person name="Shu S."/>
            <person name="Carlson J."/>
            <person name="Kinoshita T."/>
            <person name="Ohta Y."/>
            <person name="Mawaribuchi S."/>
            <person name="Jenkins J."/>
            <person name="Grimwood J."/>
            <person name="Schmutz J."/>
            <person name="Mitros T."/>
            <person name="Mozaffari S.V."/>
            <person name="Suzuki Y."/>
            <person name="Haramoto Y."/>
            <person name="Yamamoto T.S."/>
            <person name="Takagi C."/>
            <person name="Heald R."/>
            <person name="Miller K."/>
            <person name="Haudenschild C."/>
            <person name="Kitzman J."/>
            <person name="Nakayama T."/>
            <person name="Izutsu Y."/>
            <person name="Robert J."/>
            <person name="Fortriede J."/>
            <person name="Burns K."/>
            <person name="Lotay V."/>
            <person name="Karimi K."/>
            <person name="Yasuoka Y."/>
            <person name="Dichmann D.S."/>
            <person name="Flajnik M.F."/>
            <person name="Houston D.W."/>
            <person name="Shendure J."/>
            <person name="DuPasquier L."/>
            <person name="Vize P.D."/>
            <person name="Zorn A.M."/>
            <person name="Ito M."/>
            <person name="Marcotte E.M."/>
            <person name="Wallingford J.B."/>
            <person name="Ito Y."/>
            <person name="Asashima M."/>
            <person name="Ueno N."/>
            <person name="Matsuda Y."/>
            <person name="Veenstra G.J."/>
            <person name="Fujiyama A."/>
            <person name="Harland R.M."/>
            <person name="Taira M."/>
            <person name="Rokhsar D.S."/>
        </authorList>
    </citation>
    <scope>NUCLEOTIDE SEQUENCE [LARGE SCALE GENOMIC DNA]</scope>
    <source>
        <strain evidence="14">J</strain>
    </source>
</reference>
<feature type="transmembrane region" description="Helical" evidence="12">
    <location>
        <begin position="255"/>
        <end position="275"/>
    </location>
</feature>
<evidence type="ECO:0000313" key="13">
    <source>
        <dbReference type="EMBL" id="OCT68389.1"/>
    </source>
</evidence>
<dbReference type="OMA" id="HICRLRY"/>
<gene>
    <name evidence="13" type="ORF">XELAEV_18039688mg</name>
</gene>
<dbReference type="GO" id="GO:0005743">
    <property type="term" value="C:mitochondrial inner membrane"/>
    <property type="evidence" value="ECO:0007669"/>
    <property type="project" value="UniProtKB-SubCell"/>
</dbReference>
<comment type="similarity">
    <text evidence="2 11">Belongs to the mitochondrial carrier (TC 2.A.29) family.</text>
</comment>
<evidence type="ECO:0000256" key="2">
    <source>
        <dbReference type="ARBA" id="ARBA00006375"/>
    </source>
</evidence>
<feature type="repeat" description="Solcar" evidence="10">
    <location>
        <begin position="149"/>
        <end position="246"/>
    </location>
</feature>
<dbReference type="InterPro" id="IPR023395">
    <property type="entry name" value="MCP_dom_sf"/>
</dbReference>
<evidence type="ECO:0000256" key="5">
    <source>
        <dbReference type="ARBA" id="ARBA00022737"/>
    </source>
</evidence>
<keyword evidence="5" id="KW-0677">Repeat</keyword>
<evidence type="ECO:0000256" key="10">
    <source>
        <dbReference type="PROSITE-ProRule" id="PRU00282"/>
    </source>
</evidence>
<keyword evidence="4 10" id="KW-0812">Transmembrane</keyword>
<feature type="transmembrane region" description="Helical" evidence="12">
    <location>
        <begin position="53"/>
        <end position="70"/>
    </location>
</feature>
<dbReference type="InterPro" id="IPR002113">
    <property type="entry name" value="ADT_euk_type"/>
</dbReference>
<dbReference type="Pfam" id="PF00153">
    <property type="entry name" value="Mito_carr"/>
    <property type="match status" value="3"/>
</dbReference>
<keyword evidence="7 12" id="KW-1133">Transmembrane helix</keyword>
<dbReference type="PROSITE" id="PS50920">
    <property type="entry name" value="SOLCAR"/>
    <property type="match status" value="3"/>
</dbReference>
<dbReference type="Gene3D" id="1.50.40.10">
    <property type="entry name" value="Mitochondrial carrier domain"/>
    <property type="match status" value="1"/>
</dbReference>
<accession>A0A974H866</accession>
<evidence type="ECO:0000256" key="7">
    <source>
        <dbReference type="ARBA" id="ARBA00022989"/>
    </source>
</evidence>
<evidence type="ECO:0000256" key="3">
    <source>
        <dbReference type="ARBA" id="ARBA00022448"/>
    </source>
</evidence>
<dbReference type="InterPro" id="IPR050567">
    <property type="entry name" value="Mitochondrial_Carrier"/>
</dbReference>
<dbReference type="EMBL" id="CM004480">
    <property type="protein sequence ID" value="OCT68389.1"/>
    <property type="molecule type" value="Genomic_DNA"/>
</dbReference>
<protein>
    <recommendedName>
        <fullName evidence="15">Solute carrier family 25 member 47</fullName>
    </recommendedName>
</protein>
<keyword evidence="8" id="KW-0496">Mitochondrion</keyword>
<feature type="transmembrane region" description="Helical" evidence="12">
    <location>
        <begin position="27"/>
        <end position="47"/>
    </location>
</feature>
<evidence type="ECO:0000256" key="9">
    <source>
        <dbReference type="ARBA" id="ARBA00023136"/>
    </source>
</evidence>
<dbReference type="PRINTS" id="PR00927">
    <property type="entry name" value="ADPTRNSLCASE"/>
</dbReference>